<feature type="active site" description="Charge relay system" evidence="4">
    <location>
        <position position="139"/>
    </location>
</feature>
<evidence type="ECO:0000256" key="4">
    <source>
        <dbReference type="PIRSR" id="PIRSR005211-1"/>
    </source>
</evidence>
<proteinExistence type="inferred from homology"/>
<feature type="active site" description="Charge relay system" evidence="4">
    <location>
        <position position="293"/>
    </location>
</feature>
<reference evidence="6 7" key="1">
    <citation type="submission" date="2018-07" db="EMBL/GenBank/DDBJ databases">
        <title>Genomic Encyclopedia of Type Strains, Phase IV (KMG-IV): sequencing the most valuable type-strain genomes for metagenomic binning, comparative biology and taxonomic classification.</title>
        <authorList>
            <person name="Goeker M."/>
        </authorList>
    </citation>
    <scope>NUCLEOTIDE SEQUENCE [LARGE SCALE GENOMIC DNA]</scope>
    <source>
        <strain evidence="6 7">DSM 26407</strain>
    </source>
</reference>
<keyword evidence="3" id="KW-0378">Hydrolase</keyword>
<dbReference type="EMBL" id="QPJY01000001">
    <property type="protein sequence ID" value="RCX33288.1"/>
    <property type="molecule type" value="Genomic_DNA"/>
</dbReference>
<dbReference type="InterPro" id="IPR000073">
    <property type="entry name" value="AB_hydrolase_1"/>
</dbReference>
<evidence type="ECO:0000313" key="7">
    <source>
        <dbReference type="Proteomes" id="UP000252707"/>
    </source>
</evidence>
<sequence>MIRTSDFRPPWWLANPHLQTLWSTLFRRRAPRPAYVRERLELADGDFLDLDWCGEGGGPLVLILHGLEGSAGSPYARGLTATVAARGWRAVVMHFRGCSGVPNRLPRSYHSGETGDLETVVGLLRERHPGTPLAVVGYSLGGNVLLKWLGERGGAAGISAAAAVSVPFLLDQAATRMSRGWSRIYQHVLLHSLRRSLAVKLARLEARVVDPALLPELTDFWRFDDAVTAPLHGFRDVHDYYRRASSRQYLAGIRVPTLLLHALDDPFMTPAVVPAAAELSSCTELELSAHGGHVGFVTARVPWRPRYWSEERIAAFLVSRLGEQPPPP</sequence>
<evidence type="ECO:0000256" key="2">
    <source>
        <dbReference type="ARBA" id="ARBA00022487"/>
    </source>
</evidence>
<dbReference type="InterPro" id="IPR000952">
    <property type="entry name" value="AB_hydrolase_4_CS"/>
</dbReference>
<gene>
    <name evidence="6" type="ORF">DFQ59_101589</name>
</gene>
<dbReference type="GO" id="GO:0034338">
    <property type="term" value="F:short-chain carboxylesterase activity"/>
    <property type="evidence" value="ECO:0007669"/>
    <property type="project" value="TreeGrafter"/>
</dbReference>
<dbReference type="RefSeq" id="WP_114278146.1">
    <property type="nucleotide sequence ID" value="NZ_QPJY01000001.1"/>
</dbReference>
<evidence type="ECO:0000313" key="6">
    <source>
        <dbReference type="EMBL" id="RCX33288.1"/>
    </source>
</evidence>
<dbReference type="InterPro" id="IPR012020">
    <property type="entry name" value="ABHD4"/>
</dbReference>
<comment type="similarity">
    <text evidence="1">Belongs to the AB hydrolase superfamily. AB hydrolase 4 family.</text>
</comment>
<evidence type="ECO:0000259" key="5">
    <source>
        <dbReference type="Pfam" id="PF00561"/>
    </source>
</evidence>
<feature type="domain" description="AB hydrolase-1" evidence="5">
    <location>
        <begin position="59"/>
        <end position="297"/>
    </location>
</feature>
<protein>
    <recommendedName>
        <fullName evidence="5">AB hydrolase-1 domain-containing protein</fullName>
    </recommendedName>
</protein>
<dbReference type="PROSITE" id="PS01133">
    <property type="entry name" value="UPF0017"/>
    <property type="match status" value="1"/>
</dbReference>
<name>A0A369CJ26_9GAMM</name>
<dbReference type="Pfam" id="PF00561">
    <property type="entry name" value="Abhydrolase_1"/>
    <property type="match status" value="1"/>
</dbReference>
<comment type="caution">
    <text evidence="6">The sequence shown here is derived from an EMBL/GenBank/DDBJ whole genome shotgun (WGS) entry which is preliminary data.</text>
</comment>
<dbReference type="GO" id="GO:0047372">
    <property type="term" value="F:monoacylglycerol lipase activity"/>
    <property type="evidence" value="ECO:0007669"/>
    <property type="project" value="TreeGrafter"/>
</dbReference>
<keyword evidence="2" id="KW-0719">Serine esterase</keyword>
<dbReference type="PANTHER" id="PTHR10794:SF94">
    <property type="entry name" value="ESTERASE YHET-RELATED"/>
    <property type="match status" value="1"/>
</dbReference>
<dbReference type="InterPro" id="IPR050960">
    <property type="entry name" value="AB_hydrolase_4_sf"/>
</dbReference>
<dbReference type="Proteomes" id="UP000252707">
    <property type="component" value="Unassembled WGS sequence"/>
</dbReference>
<dbReference type="InterPro" id="IPR029058">
    <property type="entry name" value="AB_hydrolase_fold"/>
</dbReference>
<feature type="active site" description="Charge relay system" evidence="4">
    <location>
        <position position="265"/>
    </location>
</feature>
<dbReference type="NCBIfam" id="NF008218">
    <property type="entry name" value="PRK10985.1"/>
    <property type="match status" value="1"/>
</dbReference>
<dbReference type="OrthoDB" id="332676at2"/>
<organism evidence="6 7">
    <name type="scientific">Thioalbus denitrificans</name>
    <dbReference type="NCBI Taxonomy" id="547122"/>
    <lineage>
        <taxon>Bacteria</taxon>
        <taxon>Pseudomonadati</taxon>
        <taxon>Pseudomonadota</taxon>
        <taxon>Gammaproteobacteria</taxon>
        <taxon>Chromatiales</taxon>
        <taxon>Ectothiorhodospiraceae</taxon>
        <taxon>Thioalbus</taxon>
    </lineage>
</organism>
<dbReference type="SUPFAM" id="SSF53474">
    <property type="entry name" value="alpha/beta-Hydrolases"/>
    <property type="match status" value="1"/>
</dbReference>
<evidence type="ECO:0000256" key="1">
    <source>
        <dbReference type="ARBA" id="ARBA00010884"/>
    </source>
</evidence>
<evidence type="ECO:0000256" key="3">
    <source>
        <dbReference type="ARBA" id="ARBA00022801"/>
    </source>
</evidence>
<dbReference type="PANTHER" id="PTHR10794">
    <property type="entry name" value="ABHYDROLASE DOMAIN-CONTAINING PROTEIN"/>
    <property type="match status" value="1"/>
</dbReference>
<accession>A0A369CJ26</accession>
<dbReference type="AlphaFoldDB" id="A0A369CJ26"/>
<keyword evidence="7" id="KW-1185">Reference proteome</keyword>
<dbReference type="Gene3D" id="3.40.50.1820">
    <property type="entry name" value="alpha/beta hydrolase"/>
    <property type="match status" value="1"/>
</dbReference>
<dbReference type="PIRSF" id="PIRSF005211">
    <property type="entry name" value="Ab_hydro_YheT"/>
    <property type="match status" value="1"/>
</dbReference>